<sequence length="262" mass="29144">MMTRAVLEQIRVVVPGLNMMSTQAAVITVVGSTAAVSMMVGLSSIIGFPLPFAFDLGKPAWIAAVVVSFGFLFGRKLQHFAMRQNFYLIMLAVIRIAAKNWTSYCLGTKYDLMPQWIIFNVDVLNSMYVSISIQNSKSISVIVLSVVLDAFLAWIAMTDVFKLLCWDVFECPAGGSNALIFVNVNILLIGPLHIAAVKDYYPQLKGGIQFVLLIVNGWILQRTLGIPMLHLLSFVLDHGRILVQTSLFLSIFYAIQNSLFWK</sequence>
<organism evidence="2 3">
    <name type="scientific">Phytophthora sojae (strain P6497)</name>
    <name type="common">Soybean stem and root rot agent</name>
    <name type="synonym">Phytophthora megasperma f. sp. glycines</name>
    <dbReference type="NCBI Taxonomy" id="1094619"/>
    <lineage>
        <taxon>Eukaryota</taxon>
        <taxon>Sar</taxon>
        <taxon>Stramenopiles</taxon>
        <taxon>Oomycota</taxon>
        <taxon>Peronosporomycetes</taxon>
        <taxon>Peronosporales</taxon>
        <taxon>Peronosporaceae</taxon>
        <taxon>Phytophthora</taxon>
    </lineage>
</organism>
<accession>G4Z1X6</accession>
<proteinExistence type="predicted"/>
<feature type="transmembrane region" description="Helical" evidence="1">
    <location>
        <begin position="208"/>
        <end position="229"/>
    </location>
</feature>
<keyword evidence="1" id="KW-0472">Membrane</keyword>
<dbReference type="Proteomes" id="UP000002640">
    <property type="component" value="Unassembled WGS sequence"/>
</dbReference>
<evidence type="ECO:0000256" key="1">
    <source>
        <dbReference type="SAM" id="Phobius"/>
    </source>
</evidence>
<evidence type="ECO:0000313" key="3">
    <source>
        <dbReference type="Proteomes" id="UP000002640"/>
    </source>
</evidence>
<keyword evidence="1" id="KW-1133">Transmembrane helix</keyword>
<reference evidence="2 3" key="1">
    <citation type="journal article" date="2006" name="Science">
        <title>Phytophthora genome sequences uncover evolutionary origins and mechanisms of pathogenesis.</title>
        <authorList>
            <person name="Tyler B.M."/>
            <person name="Tripathy S."/>
            <person name="Zhang X."/>
            <person name="Dehal P."/>
            <person name="Jiang R.H."/>
            <person name="Aerts A."/>
            <person name="Arredondo F.D."/>
            <person name="Baxter L."/>
            <person name="Bensasson D."/>
            <person name="Beynon J.L."/>
            <person name="Chapman J."/>
            <person name="Damasceno C.M."/>
            <person name="Dorrance A.E."/>
            <person name="Dou D."/>
            <person name="Dickerman A.W."/>
            <person name="Dubchak I.L."/>
            <person name="Garbelotto M."/>
            <person name="Gijzen M."/>
            <person name="Gordon S.G."/>
            <person name="Govers F."/>
            <person name="Grunwald N.J."/>
            <person name="Huang W."/>
            <person name="Ivors K.L."/>
            <person name="Jones R.W."/>
            <person name="Kamoun S."/>
            <person name="Krampis K."/>
            <person name="Lamour K.H."/>
            <person name="Lee M.K."/>
            <person name="McDonald W.H."/>
            <person name="Medina M."/>
            <person name="Meijer H.J."/>
            <person name="Nordberg E.K."/>
            <person name="Maclean D.J."/>
            <person name="Ospina-Giraldo M.D."/>
            <person name="Morris P.F."/>
            <person name="Phuntumart V."/>
            <person name="Putnam N.H."/>
            <person name="Rash S."/>
            <person name="Rose J.K."/>
            <person name="Sakihama Y."/>
            <person name="Salamov A.A."/>
            <person name="Savidor A."/>
            <person name="Scheuring C.F."/>
            <person name="Smith B.M."/>
            <person name="Sobral B.W."/>
            <person name="Terry A."/>
            <person name="Torto-Alalibo T.A."/>
            <person name="Win J."/>
            <person name="Xu Z."/>
            <person name="Zhang H."/>
            <person name="Grigoriev I.V."/>
            <person name="Rokhsar D.S."/>
            <person name="Boore J.L."/>
        </authorList>
    </citation>
    <scope>NUCLEOTIDE SEQUENCE [LARGE SCALE GENOMIC DNA]</scope>
    <source>
        <strain evidence="2 3">P6497</strain>
    </source>
</reference>
<feature type="transmembrane region" description="Helical" evidence="1">
    <location>
        <begin position="177"/>
        <end position="196"/>
    </location>
</feature>
<keyword evidence="1" id="KW-0812">Transmembrane</keyword>
<dbReference type="OMA" id="FIRTICI"/>
<dbReference type="InParanoid" id="G4Z1X6"/>
<name>G4Z1X6_PHYSP</name>
<feature type="transmembrane region" description="Helical" evidence="1">
    <location>
        <begin position="24"/>
        <end position="50"/>
    </location>
</feature>
<keyword evidence="3" id="KW-1185">Reference proteome</keyword>
<feature type="transmembrane region" description="Helical" evidence="1">
    <location>
        <begin position="138"/>
        <end position="157"/>
    </location>
</feature>
<dbReference type="EMBL" id="JH159153">
    <property type="protein sequence ID" value="EGZ19974.1"/>
    <property type="molecule type" value="Genomic_DNA"/>
</dbReference>
<evidence type="ECO:0000313" key="2">
    <source>
        <dbReference type="EMBL" id="EGZ19974.1"/>
    </source>
</evidence>
<dbReference type="KEGG" id="psoj:PHYSODRAFT_328146"/>
<feature type="transmembrane region" description="Helical" evidence="1">
    <location>
        <begin position="56"/>
        <end position="73"/>
    </location>
</feature>
<dbReference type="GeneID" id="20645747"/>
<feature type="transmembrane region" description="Helical" evidence="1">
    <location>
        <begin position="241"/>
        <end position="261"/>
    </location>
</feature>
<protein>
    <submittedName>
        <fullName evidence="2">Uncharacterized protein</fullName>
    </submittedName>
</protein>
<dbReference type="AlphaFoldDB" id="G4Z1X6"/>
<dbReference type="RefSeq" id="XP_009522691.1">
    <property type="nucleotide sequence ID" value="XM_009524396.1"/>
</dbReference>
<gene>
    <name evidence="2" type="ORF">PHYSODRAFT_328146</name>
</gene>